<comment type="caution">
    <text evidence="5">The sequence shown here is derived from an EMBL/GenBank/DDBJ whole genome shotgun (WGS) entry which is preliminary data.</text>
</comment>
<dbReference type="Proteomes" id="UP001174936">
    <property type="component" value="Unassembled WGS sequence"/>
</dbReference>
<gene>
    <name evidence="5" type="ORF">B0T16DRAFT_202551</name>
</gene>
<organism evidence="5 6">
    <name type="scientific">Cercophora newfieldiana</name>
    <dbReference type="NCBI Taxonomy" id="92897"/>
    <lineage>
        <taxon>Eukaryota</taxon>
        <taxon>Fungi</taxon>
        <taxon>Dikarya</taxon>
        <taxon>Ascomycota</taxon>
        <taxon>Pezizomycotina</taxon>
        <taxon>Sordariomycetes</taxon>
        <taxon>Sordariomycetidae</taxon>
        <taxon>Sordariales</taxon>
        <taxon>Lasiosphaeriaceae</taxon>
        <taxon>Cercophora</taxon>
    </lineage>
</organism>
<evidence type="ECO:0000313" key="5">
    <source>
        <dbReference type="EMBL" id="KAK0640820.1"/>
    </source>
</evidence>
<dbReference type="AlphaFoldDB" id="A0AA40CJL9"/>
<sequence length="315" mass="35458">MENPQVHPLKAIALPSVLPTPFLHPRHEEIDQQVISYLVNTWEWPSKKAKKGFVSWKLSEVVSFMFPTGDTERVRLACELLLLGFLMDDWFDNNTLATNTTVVSRLQSILSSPSTFTPATTIERMHSTLFSRILGYPSSSSILTTYLSMLECHCSSTRGSLSTLSTYLSFRETDVGMPICRELLYFTEDLSLTPAEKSLLQPLERVANYHVSILNDIFSFEREWKAAETLGQGAVLVNGVRILADEVGVSVGVAKRLCFSLVRAWEEEFVEMSGAVLGAVADDEESRERLERAVKGIERRMTGAEAFSWRTSRYL</sequence>
<dbReference type="PANTHER" id="PTHR35201">
    <property type="entry name" value="TERPENE SYNTHASE"/>
    <property type="match status" value="1"/>
</dbReference>
<accession>A0AA40CJL9</accession>
<keyword evidence="6" id="KW-1185">Reference proteome</keyword>
<dbReference type="Pfam" id="PF19086">
    <property type="entry name" value="Terpene_syn_C_2"/>
    <property type="match status" value="1"/>
</dbReference>
<reference evidence="5" key="1">
    <citation type="submission" date="2023-06" db="EMBL/GenBank/DDBJ databases">
        <title>Genome-scale phylogeny and comparative genomics of the fungal order Sordariales.</title>
        <authorList>
            <consortium name="Lawrence Berkeley National Laboratory"/>
            <person name="Hensen N."/>
            <person name="Bonometti L."/>
            <person name="Westerberg I."/>
            <person name="Brannstrom I.O."/>
            <person name="Guillou S."/>
            <person name="Cros-Aarteil S."/>
            <person name="Calhoun S."/>
            <person name="Haridas S."/>
            <person name="Kuo A."/>
            <person name="Mondo S."/>
            <person name="Pangilinan J."/>
            <person name="Riley R."/>
            <person name="Labutti K."/>
            <person name="Andreopoulos B."/>
            <person name="Lipzen A."/>
            <person name="Chen C."/>
            <person name="Yanf M."/>
            <person name="Daum C."/>
            <person name="Ng V."/>
            <person name="Clum A."/>
            <person name="Steindorff A."/>
            <person name="Ohm R."/>
            <person name="Martin F."/>
            <person name="Silar P."/>
            <person name="Natvig D."/>
            <person name="Lalanne C."/>
            <person name="Gautier V."/>
            <person name="Ament-Velasquez S.L."/>
            <person name="Kruys A."/>
            <person name="Hutchinson M.I."/>
            <person name="Powell A.J."/>
            <person name="Barry K."/>
            <person name="Miller A.N."/>
            <person name="Grigoriev I.V."/>
            <person name="Debuchy R."/>
            <person name="Gladieux P."/>
            <person name="Thoren M.H."/>
            <person name="Johannesson H."/>
        </authorList>
    </citation>
    <scope>NUCLEOTIDE SEQUENCE</scope>
    <source>
        <strain evidence="5">SMH2532-1</strain>
    </source>
</reference>
<comment type="similarity">
    <text evidence="2 4">Belongs to the terpene synthase family.</text>
</comment>
<dbReference type="EMBL" id="JAULSV010000006">
    <property type="protein sequence ID" value="KAK0640820.1"/>
    <property type="molecule type" value="Genomic_DNA"/>
</dbReference>
<dbReference type="InterPro" id="IPR034686">
    <property type="entry name" value="Terpene_cyclase-like_2"/>
</dbReference>
<keyword evidence="4" id="KW-0479">Metal-binding</keyword>
<evidence type="ECO:0000256" key="1">
    <source>
        <dbReference type="ARBA" id="ARBA00001946"/>
    </source>
</evidence>
<comment type="cofactor">
    <cofactor evidence="1 4">
        <name>Mg(2+)</name>
        <dbReference type="ChEBI" id="CHEBI:18420"/>
    </cofactor>
</comment>
<evidence type="ECO:0000256" key="2">
    <source>
        <dbReference type="ARBA" id="ARBA00006333"/>
    </source>
</evidence>
<name>A0AA40CJL9_9PEZI</name>
<dbReference type="SUPFAM" id="SSF48576">
    <property type="entry name" value="Terpenoid synthases"/>
    <property type="match status" value="1"/>
</dbReference>
<evidence type="ECO:0000256" key="4">
    <source>
        <dbReference type="RuleBase" id="RU366034"/>
    </source>
</evidence>
<evidence type="ECO:0000313" key="6">
    <source>
        <dbReference type="Proteomes" id="UP001174936"/>
    </source>
</evidence>
<dbReference type="GO" id="GO:0046872">
    <property type="term" value="F:metal ion binding"/>
    <property type="evidence" value="ECO:0007669"/>
    <property type="project" value="UniProtKB-KW"/>
</dbReference>
<protein>
    <recommendedName>
        <fullName evidence="4">Terpene synthase</fullName>
        <ecNumber evidence="4">4.2.3.-</ecNumber>
    </recommendedName>
</protein>
<dbReference type="GO" id="GO:0008299">
    <property type="term" value="P:isoprenoid biosynthetic process"/>
    <property type="evidence" value="ECO:0007669"/>
    <property type="project" value="UniProtKB-ARBA"/>
</dbReference>
<evidence type="ECO:0000256" key="3">
    <source>
        <dbReference type="ARBA" id="ARBA00022842"/>
    </source>
</evidence>
<proteinExistence type="inferred from homology"/>
<keyword evidence="3 4" id="KW-0460">Magnesium</keyword>
<dbReference type="PANTHER" id="PTHR35201:SF4">
    <property type="entry name" value="BETA-PINACENE SYNTHASE-RELATED"/>
    <property type="match status" value="1"/>
</dbReference>
<dbReference type="InterPro" id="IPR008949">
    <property type="entry name" value="Isoprenoid_synthase_dom_sf"/>
</dbReference>
<keyword evidence="4" id="KW-0456">Lyase</keyword>
<dbReference type="GO" id="GO:0010333">
    <property type="term" value="F:terpene synthase activity"/>
    <property type="evidence" value="ECO:0007669"/>
    <property type="project" value="InterPro"/>
</dbReference>
<dbReference type="Gene3D" id="1.10.600.10">
    <property type="entry name" value="Farnesyl Diphosphate Synthase"/>
    <property type="match status" value="1"/>
</dbReference>
<dbReference type="EC" id="4.2.3.-" evidence="4"/>